<reference evidence="2" key="2">
    <citation type="submission" date="2020-09" db="EMBL/GenBank/DDBJ databases">
        <authorList>
            <person name="Sun Q."/>
            <person name="Kim S."/>
        </authorList>
    </citation>
    <scope>NUCLEOTIDE SEQUENCE</scope>
    <source>
        <strain evidence="2">KCTC 23310</strain>
    </source>
</reference>
<dbReference type="InterPro" id="IPR029058">
    <property type="entry name" value="AB_hydrolase_fold"/>
</dbReference>
<dbReference type="InterPro" id="IPR000073">
    <property type="entry name" value="AB_hydrolase_1"/>
</dbReference>
<gene>
    <name evidence="2" type="ORF">GCM10007315_08600</name>
</gene>
<feature type="domain" description="AB hydrolase-1" evidence="1">
    <location>
        <begin position="5"/>
        <end position="224"/>
    </location>
</feature>
<reference evidence="2" key="1">
    <citation type="journal article" date="2014" name="Int. J. Syst. Evol. Microbiol.">
        <title>Complete genome sequence of Corynebacterium casei LMG S-19264T (=DSM 44701T), isolated from a smear-ripened cheese.</title>
        <authorList>
            <consortium name="US DOE Joint Genome Institute (JGI-PGF)"/>
            <person name="Walter F."/>
            <person name="Albersmeier A."/>
            <person name="Kalinowski J."/>
            <person name="Ruckert C."/>
        </authorList>
    </citation>
    <scope>NUCLEOTIDE SEQUENCE</scope>
    <source>
        <strain evidence="2">KCTC 23310</strain>
    </source>
</reference>
<dbReference type="Gene3D" id="3.40.50.1820">
    <property type="entry name" value="alpha/beta hydrolase"/>
    <property type="match status" value="1"/>
</dbReference>
<accession>A0A918TH10</accession>
<dbReference type="AlphaFoldDB" id="A0A918TH10"/>
<dbReference type="GO" id="GO:0016787">
    <property type="term" value="F:hydrolase activity"/>
    <property type="evidence" value="ECO:0007669"/>
    <property type="project" value="UniProtKB-KW"/>
</dbReference>
<comment type="caution">
    <text evidence="2">The sequence shown here is derived from an EMBL/GenBank/DDBJ whole genome shotgun (WGS) entry which is preliminary data.</text>
</comment>
<dbReference type="Pfam" id="PF12697">
    <property type="entry name" value="Abhydrolase_6"/>
    <property type="match status" value="1"/>
</dbReference>
<dbReference type="EMBL" id="BMYJ01000002">
    <property type="protein sequence ID" value="GHC48820.1"/>
    <property type="molecule type" value="Genomic_DNA"/>
</dbReference>
<evidence type="ECO:0000259" key="1">
    <source>
        <dbReference type="Pfam" id="PF12697"/>
    </source>
</evidence>
<dbReference type="PRINTS" id="PR00111">
    <property type="entry name" value="ABHYDROLASE"/>
</dbReference>
<proteinExistence type="predicted"/>
<protein>
    <submittedName>
        <fullName evidence="2">Hydrolase</fullName>
    </submittedName>
</protein>
<dbReference type="PANTHER" id="PTHR43433">
    <property type="entry name" value="HYDROLASE, ALPHA/BETA FOLD FAMILY PROTEIN"/>
    <property type="match status" value="1"/>
</dbReference>
<keyword evidence="2" id="KW-0378">Hydrolase</keyword>
<dbReference type="InterPro" id="IPR050471">
    <property type="entry name" value="AB_hydrolase"/>
</dbReference>
<dbReference type="RefSeq" id="WP_189410388.1">
    <property type="nucleotide sequence ID" value="NZ_BMYJ01000002.1"/>
</dbReference>
<keyword evidence="3" id="KW-1185">Reference proteome</keyword>
<dbReference type="SUPFAM" id="SSF53474">
    <property type="entry name" value="alpha/beta-Hydrolases"/>
    <property type="match status" value="1"/>
</dbReference>
<evidence type="ECO:0000313" key="2">
    <source>
        <dbReference type="EMBL" id="GHC48820.1"/>
    </source>
</evidence>
<evidence type="ECO:0000313" key="3">
    <source>
        <dbReference type="Proteomes" id="UP000638981"/>
    </source>
</evidence>
<name>A0A918TH10_9RHOB</name>
<organism evidence="2 3">
    <name type="scientific">Neogemmobacter tilapiae</name>
    <dbReference type="NCBI Taxonomy" id="875041"/>
    <lineage>
        <taxon>Bacteria</taxon>
        <taxon>Pseudomonadati</taxon>
        <taxon>Pseudomonadota</taxon>
        <taxon>Alphaproteobacteria</taxon>
        <taxon>Rhodobacterales</taxon>
        <taxon>Paracoccaceae</taxon>
        <taxon>Neogemmobacter</taxon>
    </lineage>
</organism>
<dbReference type="PANTHER" id="PTHR43433:SF4">
    <property type="entry name" value="NON-HEME CHLOROPEROXIDASE-RELATED"/>
    <property type="match status" value="1"/>
</dbReference>
<dbReference type="Proteomes" id="UP000638981">
    <property type="component" value="Unassembled WGS sequence"/>
</dbReference>
<sequence length="243" mass="26645">MTEPVLMIPGLMCDARAFLHQVNALGADRLVTMALPLQGTKVEDMAKTFLEQAPPRFSLVGLGLGGDIALDMARRAPDRISRMVLISTDPLAEPQAVMMAREGRMIAARAGRLMDALADEIPDAALADSPLRARVRRKLEEMWKGLGVDVFLRQSKAMQRRPDHQRTLRQTNVPCLILAGEQDTLVPVRRQEFMAGMLPFARMQIIPGAGHLPTMEAPDAVNAALLDFLAGPMVLKLPPLVLE</sequence>